<gene>
    <name evidence="3" type="ORF">HNR60_004446</name>
</gene>
<dbReference type="PANTHER" id="PTHR34477:SF5">
    <property type="entry name" value="BSL5627 PROTEIN"/>
    <property type="match status" value="1"/>
</dbReference>
<dbReference type="Gene3D" id="3.40.1440.10">
    <property type="entry name" value="GIY-YIG endonuclease"/>
    <property type="match status" value="1"/>
</dbReference>
<keyword evidence="3" id="KW-0378">Hydrolase</keyword>
<keyword evidence="3" id="KW-0540">Nuclease</keyword>
<evidence type="ECO:0000256" key="1">
    <source>
        <dbReference type="ARBA" id="ARBA00007435"/>
    </source>
</evidence>
<dbReference type="InterPro" id="IPR000305">
    <property type="entry name" value="GIY-YIG_endonuc"/>
</dbReference>
<dbReference type="InterPro" id="IPR050190">
    <property type="entry name" value="UPF0213_domain"/>
</dbReference>
<name>A0A7W7Z8A6_9BRAD</name>
<comment type="caution">
    <text evidence="3">The sequence shown here is derived from an EMBL/GenBank/DDBJ whole genome shotgun (WGS) entry which is preliminary data.</text>
</comment>
<comment type="similarity">
    <text evidence="1">Belongs to the UPF0213 family.</text>
</comment>
<accession>A0A7W7Z8A6</accession>
<dbReference type="GO" id="GO:0004519">
    <property type="term" value="F:endonuclease activity"/>
    <property type="evidence" value="ECO:0007669"/>
    <property type="project" value="UniProtKB-KW"/>
</dbReference>
<dbReference type="Proteomes" id="UP000542353">
    <property type="component" value="Unassembled WGS sequence"/>
</dbReference>
<evidence type="ECO:0000259" key="2">
    <source>
        <dbReference type="PROSITE" id="PS50164"/>
    </source>
</evidence>
<sequence>MKRMRGVAAAHTAVIARLDRATQYCRDLMAENWSMPARSFYVYILASRIGRTLYIGVTNDLVRRIAEHRSKAAESFTKRYEVDRLVYFECFDDIAAAIHREKRLKKWKREWKVQLIEKDNPDWNDLYPGIAGI</sequence>
<dbReference type="PANTHER" id="PTHR34477">
    <property type="entry name" value="UPF0213 PROTEIN YHBQ"/>
    <property type="match status" value="1"/>
</dbReference>
<protein>
    <submittedName>
        <fullName evidence="3">Putative endonuclease</fullName>
    </submittedName>
</protein>
<keyword evidence="4" id="KW-1185">Reference proteome</keyword>
<organism evidence="3 4">
    <name type="scientific">Rhodopseudomonas rhenobacensis</name>
    <dbReference type="NCBI Taxonomy" id="87461"/>
    <lineage>
        <taxon>Bacteria</taxon>
        <taxon>Pseudomonadati</taxon>
        <taxon>Pseudomonadota</taxon>
        <taxon>Alphaproteobacteria</taxon>
        <taxon>Hyphomicrobiales</taxon>
        <taxon>Nitrobacteraceae</taxon>
        <taxon>Rhodopseudomonas</taxon>
    </lineage>
</organism>
<dbReference type="CDD" id="cd10448">
    <property type="entry name" value="GIY-YIG_unchar_3"/>
    <property type="match status" value="1"/>
</dbReference>
<dbReference type="SMART" id="SM00465">
    <property type="entry name" value="GIYc"/>
    <property type="match status" value="1"/>
</dbReference>
<evidence type="ECO:0000313" key="3">
    <source>
        <dbReference type="EMBL" id="MBB5049665.1"/>
    </source>
</evidence>
<dbReference type="AlphaFoldDB" id="A0A7W7Z8A6"/>
<reference evidence="3 4" key="1">
    <citation type="submission" date="2020-08" db="EMBL/GenBank/DDBJ databases">
        <title>Genomic Encyclopedia of Type Strains, Phase IV (KMG-IV): sequencing the most valuable type-strain genomes for metagenomic binning, comparative biology and taxonomic classification.</title>
        <authorList>
            <person name="Goeker M."/>
        </authorList>
    </citation>
    <scope>NUCLEOTIDE SEQUENCE [LARGE SCALE GENOMIC DNA]</scope>
    <source>
        <strain evidence="3 4">DSM 12706</strain>
    </source>
</reference>
<dbReference type="InterPro" id="IPR035901">
    <property type="entry name" value="GIY-YIG_endonuc_sf"/>
</dbReference>
<proteinExistence type="inferred from homology"/>
<evidence type="ECO:0000313" key="4">
    <source>
        <dbReference type="Proteomes" id="UP000542353"/>
    </source>
</evidence>
<dbReference type="Pfam" id="PF01541">
    <property type="entry name" value="GIY-YIG"/>
    <property type="match status" value="1"/>
</dbReference>
<feature type="domain" description="GIY-YIG" evidence="2">
    <location>
        <begin position="38"/>
        <end position="114"/>
    </location>
</feature>
<dbReference type="EMBL" id="JACHIH010000042">
    <property type="protein sequence ID" value="MBB5049665.1"/>
    <property type="molecule type" value="Genomic_DNA"/>
</dbReference>
<keyword evidence="3" id="KW-0255">Endonuclease</keyword>
<dbReference type="PROSITE" id="PS50164">
    <property type="entry name" value="GIY_YIG"/>
    <property type="match status" value="1"/>
</dbReference>
<dbReference type="SUPFAM" id="SSF82771">
    <property type="entry name" value="GIY-YIG endonuclease"/>
    <property type="match status" value="1"/>
</dbReference>